<evidence type="ECO:0000313" key="1">
    <source>
        <dbReference type="EMBL" id="KFX46977.1"/>
    </source>
</evidence>
<dbReference type="EMBL" id="JPOX01000016">
    <property type="protein sequence ID" value="KFX46977.1"/>
    <property type="molecule type" value="Genomic_DNA"/>
</dbReference>
<proteinExistence type="predicted"/>
<protein>
    <submittedName>
        <fullName evidence="1">Protein TRANSPORT INHIBITOR RESPONSE 1</fullName>
    </submittedName>
</protein>
<dbReference type="AlphaFoldDB" id="A0A093V374"/>
<organism evidence="1">
    <name type="scientific">Talaromyces marneffei PM1</name>
    <dbReference type="NCBI Taxonomy" id="1077442"/>
    <lineage>
        <taxon>Eukaryota</taxon>
        <taxon>Fungi</taxon>
        <taxon>Dikarya</taxon>
        <taxon>Ascomycota</taxon>
        <taxon>Pezizomycotina</taxon>
        <taxon>Eurotiomycetes</taxon>
        <taxon>Eurotiomycetidae</taxon>
        <taxon>Eurotiales</taxon>
        <taxon>Trichocomaceae</taxon>
        <taxon>Talaromyces</taxon>
        <taxon>Talaromyces sect. Talaromyces</taxon>
    </lineage>
</organism>
<name>A0A093V374_TALMA</name>
<dbReference type="HOGENOM" id="CLU_024752_0_0_1"/>
<reference evidence="1" key="1">
    <citation type="journal article" date="2014" name="PLoS Genet.">
        <title>Signature Gene Expression Reveals Novel Clues to the Molecular Mechanisms of Dimorphic Transition in Penicillium marneffei.</title>
        <authorList>
            <person name="Yang E."/>
            <person name="Wang G."/>
            <person name="Cai J."/>
            <person name="Woo P.C."/>
            <person name="Lau S.K."/>
            <person name="Yuen K.-Y."/>
            <person name="Chow W.-N."/>
            <person name="Lin X."/>
        </authorList>
    </citation>
    <scope>NUCLEOTIDE SEQUENCE [LARGE SCALE GENOMIC DNA]</scope>
    <source>
        <strain evidence="1">PM1</strain>
    </source>
</reference>
<sequence length="429" mass="48702">MQRLPTEIHDRIVSYVKCFEEIPKYEDPCLYPPMYLIHKDARTALSNLRLVDKTFSRSASRALFGGARALLGHGVSSISKLETLSSSRYAQHVRLIQFDIGDKDLDDLLRDEISEEEHEEHEDVQEEVDEGGNFRLSGKAVNRLSSLITEFRNLKAVSIWPKEFVPLEKAIGFLSQIIITIADLESRGVIHKVTNLRLPLDGATHLITLLDNGDHQTDIRNFLQHVQNLDFMGFIGVADSIGAPTGLTDLDTLIKSSSNLLSLSILGDLTLISFVKFDLGLRLRLESLKLCELEITSYDLLALLEACKESMRFISLDYLELVSGSWLHVLVQIKKNLTKLNTFFFMPSDPYLDELGSEDPEFEVCFLWHALGDIQRQTNSNRIAAGLKPWTSKTYLHLNYPPLEVITNNKYYEELISQKWDAENSTSHC</sequence>
<dbReference type="eggNOG" id="ENOG502S4P6">
    <property type="taxonomic scope" value="Eukaryota"/>
</dbReference>
<comment type="caution">
    <text evidence="1">The sequence shown here is derived from an EMBL/GenBank/DDBJ whole genome shotgun (WGS) entry which is preliminary data.</text>
</comment>
<accession>A0A093V374</accession>
<gene>
    <name evidence="1" type="ORF">GQ26_0160370</name>
</gene>